<dbReference type="STRING" id="578942.SAMN05216289_10334"/>
<feature type="transmembrane region" description="Helical" evidence="6">
    <location>
        <begin position="260"/>
        <end position="277"/>
    </location>
</feature>
<dbReference type="RefSeq" id="WP_217647792.1">
    <property type="nucleotide sequence ID" value="NZ_FOVF01000003.1"/>
</dbReference>
<evidence type="ECO:0000313" key="8">
    <source>
        <dbReference type="Proteomes" id="UP000198575"/>
    </source>
</evidence>
<keyword evidence="5 6" id="KW-0472">Membrane</keyword>
<keyword evidence="2" id="KW-1003">Cell membrane</keyword>
<feature type="transmembrane region" description="Helical" evidence="6">
    <location>
        <begin position="26"/>
        <end position="47"/>
    </location>
</feature>
<dbReference type="Proteomes" id="UP000198575">
    <property type="component" value="Unassembled WGS sequence"/>
</dbReference>
<keyword evidence="4 6" id="KW-1133">Transmembrane helix</keyword>
<feature type="transmembrane region" description="Helical" evidence="6">
    <location>
        <begin position="161"/>
        <end position="183"/>
    </location>
</feature>
<dbReference type="GO" id="GO:0005886">
    <property type="term" value="C:plasma membrane"/>
    <property type="evidence" value="ECO:0007669"/>
    <property type="project" value="UniProtKB-SubCell"/>
</dbReference>
<dbReference type="EMBL" id="FOVF01000003">
    <property type="protein sequence ID" value="SFN04531.1"/>
    <property type="molecule type" value="Genomic_DNA"/>
</dbReference>
<dbReference type="PIRSF" id="PIRSF006060">
    <property type="entry name" value="AA_transporter"/>
    <property type="match status" value="1"/>
</dbReference>
<evidence type="ECO:0000256" key="6">
    <source>
        <dbReference type="SAM" id="Phobius"/>
    </source>
</evidence>
<dbReference type="Gene3D" id="1.20.1740.10">
    <property type="entry name" value="Amino acid/polyamine transporter I"/>
    <property type="match status" value="1"/>
</dbReference>
<keyword evidence="3 6" id="KW-0812">Transmembrane</keyword>
<dbReference type="AlphaFoldDB" id="A0A1I4VTB7"/>
<dbReference type="PANTHER" id="PTHR42770">
    <property type="entry name" value="AMINO ACID TRANSPORTER-RELATED"/>
    <property type="match status" value="1"/>
</dbReference>
<dbReference type="InterPro" id="IPR050367">
    <property type="entry name" value="APC_superfamily"/>
</dbReference>
<dbReference type="InterPro" id="IPR002293">
    <property type="entry name" value="AA/rel_permease1"/>
</dbReference>
<proteinExistence type="predicted"/>
<evidence type="ECO:0000256" key="3">
    <source>
        <dbReference type="ARBA" id="ARBA00022692"/>
    </source>
</evidence>
<protein>
    <recommendedName>
        <fullName evidence="9">Amino acid/polyamine/organocation transporter, APC superfamily</fullName>
    </recommendedName>
</protein>
<feature type="transmembrane region" description="Helical" evidence="6">
    <location>
        <begin position="283"/>
        <end position="301"/>
    </location>
</feature>
<evidence type="ECO:0000256" key="2">
    <source>
        <dbReference type="ARBA" id="ARBA00022475"/>
    </source>
</evidence>
<dbReference type="PANTHER" id="PTHR42770:SF11">
    <property type="entry name" value="INNER MEMBRANE TRANSPORT PROTEIN YBAT"/>
    <property type="match status" value="1"/>
</dbReference>
<sequence length="365" mass="38300">MTKHYGKGGGAFTFLRQIGAMQSAGTLAWILIIGYVLTNAVYAYTFGQYLAHVFDLGPLFARSAAVSIMAVFIGLNLRSIGQSSTVEIVLVWFKMAVLVGLAIYGLSQWDPPMMARGAPDAGIATALFGAAAVFMAYEGFQLLAYDYEDIENPGQTLPRAVLSAIAVVIVVYVMVAIGTPMLIGADGVINNQEVALALAGEKAFGTAGLVIVTVAAAFSTGSAINSTLFATARLAREVTRKGQLPQSVDHENRFGIPDRAVITLGVLAAAFAAIGTLSGLVEAASLAFLCTFSIVCALAFHARAGWRIVTGSGALASAAAALALVDRLWRTTPTALVLFGVLLVVAVFARPWLLRHAKTRVPSED</sequence>
<feature type="transmembrane region" description="Helical" evidence="6">
    <location>
        <begin position="89"/>
        <end position="109"/>
    </location>
</feature>
<reference evidence="7 8" key="1">
    <citation type="submission" date="2016-10" db="EMBL/GenBank/DDBJ databases">
        <authorList>
            <person name="de Groot N.N."/>
        </authorList>
    </citation>
    <scope>NUCLEOTIDE SEQUENCE [LARGE SCALE GENOMIC DNA]</scope>
    <source>
        <strain evidence="7 8">CGMCC 1.7659</strain>
    </source>
</reference>
<evidence type="ECO:0000313" key="7">
    <source>
        <dbReference type="EMBL" id="SFN04531.1"/>
    </source>
</evidence>
<name>A0A1I4VTB7_9GAMM</name>
<feature type="transmembrane region" description="Helical" evidence="6">
    <location>
        <begin position="203"/>
        <end position="231"/>
    </location>
</feature>
<feature type="transmembrane region" description="Helical" evidence="6">
    <location>
        <begin position="121"/>
        <end position="140"/>
    </location>
</feature>
<accession>A0A1I4VTB7</accession>
<comment type="subcellular location">
    <subcellularLocation>
        <location evidence="1">Cell membrane</location>
        <topology evidence="1">Multi-pass membrane protein</topology>
    </subcellularLocation>
</comment>
<keyword evidence="8" id="KW-1185">Reference proteome</keyword>
<evidence type="ECO:0000256" key="4">
    <source>
        <dbReference type="ARBA" id="ARBA00022989"/>
    </source>
</evidence>
<feature type="transmembrane region" description="Helical" evidence="6">
    <location>
        <begin position="59"/>
        <end position="77"/>
    </location>
</feature>
<organism evidence="7 8">
    <name type="scientific">Dokdonella immobilis</name>
    <dbReference type="NCBI Taxonomy" id="578942"/>
    <lineage>
        <taxon>Bacteria</taxon>
        <taxon>Pseudomonadati</taxon>
        <taxon>Pseudomonadota</taxon>
        <taxon>Gammaproteobacteria</taxon>
        <taxon>Lysobacterales</taxon>
        <taxon>Rhodanobacteraceae</taxon>
        <taxon>Dokdonella</taxon>
    </lineage>
</organism>
<dbReference type="GO" id="GO:0022857">
    <property type="term" value="F:transmembrane transporter activity"/>
    <property type="evidence" value="ECO:0007669"/>
    <property type="project" value="InterPro"/>
</dbReference>
<feature type="transmembrane region" description="Helical" evidence="6">
    <location>
        <begin position="308"/>
        <end position="329"/>
    </location>
</feature>
<dbReference type="Pfam" id="PF13520">
    <property type="entry name" value="AA_permease_2"/>
    <property type="match status" value="1"/>
</dbReference>
<evidence type="ECO:0008006" key="9">
    <source>
        <dbReference type="Google" id="ProtNLM"/>
    </source>
</evidence>
<gene>
    <name evidence="7" type="ORF">SAMN05216289_10334</name>
</gene>
<evidence type="ECO:0000256" key="1">
    <source>
        <dbReference type="ARBA" id="ARBA00004651"/>
    </source>
</evidence>
<evidence type="ECO:0000256" key="5">
    <source>
        <dbReference type="ARBA" id="ARBA00023136"/>
    </source>
</evidence>
<feature type="transmembrane region" description="Helical" evidence="6">
    <location>
        <begin position="335"/>
        <end position="353"/>
    </location>
</feature>